<keyword evidence="2" id="KW-1185">Reference proteome</keyword>
<organism evidence="2 3">
    <name type="scientific">Macrostomum lignano</name>
    <dbReference type="NCBI Taxonomy" id="282301"/>
    <lineage>
        <taxon>Eukaryota</taxon>
        <taxon>Metazoa</taxon>
        <taxon>Spiralia</taxon>
        <taxon>Lophotrochozoa</taxon>
        <taxon>Platyhelminthes</taxon>
        <taxon>Rhabditophora</taxon>
        <taxon>Macrostomorpha</taxon>
        <taxon>Macrostomida</taxon>
        <taxon>Macrostomidae</taxon>
        <taxon>Macrostomum</taxon>
    </lineage>
</organism>
<proteinExistence type="predicted"/>
<dbReference type="WBParaSite" id="maker-uti_cns_0001279-snap-gene-0.3-mRNA-1">
    <property type="protein sequence ID" value="maker-uti_cns_0001279-snap-gene-0.3-mRNA-1"/>
    <property type="gene ID" value="maker-uti_cns_0001279-snap-gene-0.3"/>
</dbReference>
<name>A0A1I8G0P8_9PLAT</name>
<dbReference type="WBParaSite" id="maker-uti_cns_0010807-snap-gene-0.4-mRNA-1">
    <property type="protein sequence ID" value="maker-uti_cns_0010807-snap-gene-0.4-mRNA-1"/>
    <property type="gene ID" value="maker-uti_cns_0010807-snap-gene-0.4"/>
</dbReference>
<evidence type="ECO:0000313" key="4">
    <source>
        <dbReference type="WBParaSite" id="maker-uti_cns_0001279-snap-gene-0.3-mRNA-1"/>
    </source>
</evidence>
<accession>A0A1I8G0P8</accession>
<evidence type="ECO:0000313" key="2">
    <source>
        <dbReference type="Proteomes" id="UP000095280"/>
    </source>
</evidence>
<dbReference type="Pfam" id="PF11265">
    <property type="entry name" value="Med25_VWA"/>
    <property type="match status" value="1"/>
</dbReference>
<dbReference type="AlphaFoldDB" id="A0A1I8G0P8"/>
<dbReference type="WBParaSite" id="maker-uti_cns_0000437-snap-gene-1.4-mRNA-1">
    <property type="protein sequence ID" value="maker-uti_cns_0000437-snap-gene-1.4-mRNA-1"/>
    <property type="gene ID" value="maker-uti_cns_0000437-snap-gene-1.4"/>
</dbReference>
<reference evidence="3 4" key="1">
    <citation type="submission" date="2016-11" db="UniProtKB">
        <authorList>
            <consortium name="WormBaseParasite"/>
        </authorList>
    </citation>
    <scope>IDENTIFICATION</scope>
</reference>
<protein>
    <submittedName>
        <fullName evidence="3 4">Med25_VWA domain-containing protein</fullName>
    </submittedName>
</protein>
<evidence type="ECO:0000313" key="3">
    <source>
        <dbReference type="WBParaSite" id="maker-uti_cns_0000437-snap-gene-1.4-mRNA-1"/>
    </source>
</evidence>
<dbReference type="Proteomes" id="UP000095280">
    <property type="component" value="Unplaced"/>
</dbReference>
<feature type="domain" description="Mediator of RNA polymerase II transcription subunit 25 von Willebrand factor type A" evidence="1">
    <location>
        <begin position="37"/>
        <end position="213"/>
    </location>
</feature>
<sequence length="233" mass="26287">MMHIENIAKYEEKVKEFAAKLHPVDSVLLIENVRVFSGTTKYMSHALQHYIKPYLESLNGAEGLKSDFGCDEFTSLFRVVSFNRDIAKESFSDRLGDRTPMIHRVMKLLEAAQFDRYPDPHREECVSSALLAQLVSEEFASLAEYRAGRCPSTRRHALLVVHSRLSADGISALEAAFSSQSVTLAVLSPRRNDQLIELYDKVNQQGLSATLDKAKCSPRWELVRIPPAVFTAR</sequence>
<evidence type="ECO:0000259" key="1">
    <source>
        <dbReference type="Pfam" id="PF11265"/>
    </source>
</evidence>
<dbReference type="InterPro" id="IPR021419">
    <property type="entry name" value="Mediator_Med25_VWA"/>
</dbReference>